<keyword evidence="3" id="KW-1185">Reference proteome</keyword>
<dbReference type="InterPro" id="IPR050228">
    <property type="entry name" value="Carboxylesterase_BioH"/>
</dbReference>
<protein>
    <submittedName>
        <fullName evidence="2">Alpha/beta fold hydrolase</fullName>
    </submittedName>
</protein>
<accession>A0ABW5Y492</accession>
<dbReference type="Gene3D" id="3.40.50.1820">
    <property type="entry name" value="alpha/beta hydrolase"/>
    <property type="match status" value="1"/>
</dbReference>
<dbReference type="GO" id="GO:0016787">
    <property type="term" value="F:hydrolase activity"/>
    <property type="evidence" value="ECO:0007669"/>
    <property type="project" value="UniProtKB-KW"/>
</dbReference>
<organism evidence="2 3">
    <name type="scientific">Kurthia populi</name>
    <dbReference type="NCBI Taxonomy" id="1562132"/>
    <lineage>
        <taxon>Bacteria</taxon>
        <taxon>Bacillati</taxon>
        <taxon>Bacillota</taxon>
        <taxon>Bacilli</taxon>
        <taxon>Bacillales</taxon>
        <taxon>Caryophanaceae</taxon>
        <taxon>Kurthia</taxon>
    </lineage>
</organism>
<evidence type="ECO:0000313" key="2">
    <source>
        <dbReference type="EMBL" id="MFD2870071.1"/>
    </source>
</evidence>
<sequence length="270" mass="31061">MEFQMNYFVTSDQATLSYFDIGEGQPIVLIAGYGGNAKSWFNQVEALLAYGGFRVIGFDRRNHGASQNVTYGQHIARHGEDLHDLIELLKLEKPILIGHSQGMSAIYAYIMLHGSENVRAIMSIDQTPKMINDKSWKYGMYDVTYDNFDETLARDLPEATFKEIDIVLREKIAHYKKQDHQFDYIVTKPLLFNHFFENWLDVLPQITVPILFVGCEHSAYWSHQHAQECAKRVKTGHSYIFETSGHLPQLEEPVEFNKMLLAFVDQYVGA</sequence>
<name>A0ABW5Y492_9BACL</name>
<dbReference type="Proteomes" id="UP001597568">
    <property type="component" value="Unassembled WGS sequence"/>
</dbReference>
<proteinExistence type="predicted"/>
<dbReference type="InterPro" id="IPR029058">
    <property type="entry name" value="AB_hydrolase_fold"/>
</dbReference>
<gene>
    <name evidence="2" type="ORF">ACFSY7_16385</name>
</gene>
<feature type="domain" description="AB hydrolase-1" evidence="1">
    <location>
        <begin position="26"/>
        <end position="253"/>
    </location>
</feature>
<comment type="caution">
    <text evidence="2">The sequence shown here is derived from an EMBL/GenBank/DDBJ whole genome shotgun (WGS) entry which is preliminary data.</text>
</comment>
<evidence type="ECO:0000259" key="1">
    <source>
        <dbReference type="Pfam" id="PF00561"/>
    </source>
</evidence>
<dbReference type="Pfam" id="PF00561">
    <property type="entry name" value="Abhydrolase_1"/>
    <property type="match status" value="1"/>
</dbReference>
<dbReference type="InterPro" id="IPR000073">
    <property type="entry name" value="AB_hydrolase_1"/>
</dbReference>
<dbReference type="EMBL" id="JBHUOR010000133">
    <property type="protein sequence ID" value="MFD2870071.1"/>
    <property type="molecule type" value="Genomic_DNA"/>
</dbReference>
<dbReference type="RefSeq" id="WP_380148731.1">
    <property type="nucleotide sequence ID" value="NZ_JBHUOR010000133.1"/>
</dbReference>
<keyword evidence="2" id="KW-0378">Hydrolase</keyword>
<evidence type="ECO:0000313" key="3">
    <source>
        <dbReference type="Proteomes" id="UP001597568"/>
    </source>
</evidence>
<dbReference type="PANTHER" id="PTHR43194">
    <property type="entry name" value="HYDROLASE ALPHA/BETA FOLD FAMILY"/>
    <property type="match status" value="1"/>
</dbReference>
<dbReference type="PANTHER" id="PTHR43194:SF2">
    <property type="entry name" value="PEROXISOMAL MEMBRANE PROTEIN LPX1"/>
    <property type="match status" value="1"/>
</dbReference>
<reference evidence="3" key="1">
    <citation type="journal article" date="2019" name="Int. J. Syst. Evol. Microbiol.">
        <title>The Global Catalogue of Microorganisms (GCM) 10K type strain sequencing project: providing services to taxonomists for standard genome sequencing and annotation.</title>
        <authorList>
            <consortium name="The Broad Institute Genomics Platform"/>
            <consortium name="The Broad Institute Genome Sequencing Center for Infectious Disease"/>
            <person name="Wu L."/>
            <person name="Ma J."/>
        </authorList>
    </citation>
    <scope>NUCLEOTIDE SEQUENCE [LARGE SCALE GENOMIC DNA]</scope>
    <source>
        <strain evidence="3">KCTC 33522</strain>
    </source>
</reference>
<dbReference type="SUPFAM" id="SSF53474">
    <property type="entry name" value="alpha/beta-Hydrolases"/>
    <property type="match status" value="1"/>
</dbReference>